<dbReference type="Proteomes" id="UP001501591">
    <property type="component" value="Unassembled WGS sequence"/>
</dbReference>
<dbReference type="Pfam" id="PF01127">
    <property type="entry name" value="Sdh_cyt"/>
    <property type="match status" value="1"/>
</dbReference>
<keyword evidence="7 11" id="KW-1133">Transmembrane helix</keyword>
<gene>
    <name evidence="12" type="ORF">GCM10022383_21250</name>
</gene>
<keyword evidence="8" id="KW-0408">Iron</keyword>
<feature type="transmembrane region" description="Helical" evidence="11">
    <location>
        <begin position="96"/>
        <end position="113"/>
    </location>
</feature>
<dbReference type="Gene3D" id="1.20.1300.10">
    <property type="entry name" value="Fumarate reductase/succinate dehydrogenase, transmembrane subunit"/>
    <property type="match status" value="1"/>
</dbReference>
<evidence type="ECO:0000256" key="8">
    <source>
        <dbReference type="ARBA" id="ARBA00023004"/>
    </source>
</evidence>
<comment type="subcellular location">
    <subcellularLocation>
        <location evidence="2">Membrane</location>
    </subcellularLocation>
</comment>
<keyword evidence="6" id="KW-0479">Metal-binding</keyword>
<evidence type="ECO:0000313" key="12">
    <source>
        <dbReference type="EMBL" id="GAA3943141.1"/>
    </source>
</evidence>
<evidence type="ECO:0000313" key="13">
    <source>
        <dbReference type="Proteomes" id="UP001501591"/>
    </source>
</evidence>
<dbReference type="CDD" id="cd03501">
    <property type="entry name" value="SQR_TypeA_SdhC_like"/>
    <property type="match status" value="1"/>
</dbReference>
<keyword evidence="5 11" id="KW-0812">Transmembrane</keyword>
<dbReference type="SUPFAM" id="SSF81343">
    <property type="entry name" value="Fumarate reductase respiratory complex transmembrane subunits"/>
    <property type="match status" value="1"/>
</dbReference>
<evidence type="ECO:0008006" key="14">
    <source>
        <dbReference type="Google" id="ProtNLM"/>
    </source>
</evidence>
<dbReference type="PANTHER" id="PTHR41910:SF1">
    <property type="entry name" value="SUCCINATE DEHYDROGENASE HYDROPHOBIC MEMBRANE ANCHOR SUBUNIT"/>
    <property type="match status" value="1"/>
</dbReference>
<comment type="caution">
    <text evidence="12">The sequence shown here is derived from an EMBL/GenBank/DDBJ whole genome shotgun (WGS) entry which is preliminary data.</text>
</comment>
<feature type="transmembrane region" description="Helical" evidence="11">
    <location>
        <begin position="55"/>
        <end position="76"/>
    </location>
</feature>
<dbReference type="NCBIfam" id="TIGR02970">
    <property type="entry name" value="succ_dehyd_cytB"/>
    <property type="match status" value="1"/>
</dbReference>
<protein>
    <recommendedName>
        <fullName evidence="14">Succinate dehydrogenase, cytochrome b556 subunit</fullName>
    </recommendedName>
</protein>
<dbReference type="PANTHER" id="PTHR41910">
    <property type="entry name" value="SUCCINATE DEHYDROGENASE 2 MEMBRANE SUBUNIT SDHC"/>
    <property type="match status" value="1"/>
</dbReference>
<evidence type="ECO:0000256" key="3">
    <source>
        <dbReference type="ARBA" id="ARBA00007244"/>
    </source>
</evidence>
<dbReference type="InterPro" id="IPR039023">
    <property type="entry name" value="SdhC_prok"/>
</dbReference>
<feature type="region of interest" description="Disordered" evidence="10">
    <location>
        <begin position="1"/>
        <end position="41"/>
    </location>
</feature>
<dbReference type="InterPro" id="IPR014314">
    <property type="entry name" value="Succ_DH_cytb556"/>
</dbReference>
<evidence type="ECO:0000256" key="10">
    <source>
        <dbReference type="SAM" id="MobiDB-lite"/>
    </source>
</evidence>
<evidence type="ECO:0000256" key="1">
    <source>
        <dbReference type="ARBA" id="ARBA00001971"/>
    </source>
</evidence>
<evidence type="ECO:0000256" key="5">
    <source>
        <dbReference type="ARBA" id="ARBA00022692"/>
    </source>
</evidence>
<feature type="compositionally biased region" description="Polar residues" evidence="10">
    <location>
        <begin position="22"/>
        <end position="40"/>
    </location>
</feature>
<feature type="transmembrane region" description="Helical" evidence="11">
    <location>
        <begin position="134"/>
        <end position="154"/>
    </location>
</feature>
<dbReference type="InterPro" id="IPR000701">
    <property type="entry name" value="SuccDH_FuR_B_TM-su"/>
</dbReference>
<feature type="compositionally biased region" description="Basic and acidic residues" evidence="10">
    <location>
        <begin position="7"/>
        <end position="21"/>
    </location>
</feature>
<evidence type="ECO:0000256" key="9">
    <source>
        <dbReference type="ARBA" id="ARBA00023136"/>
    </source>
</evidence>
<dbReference type="InterPro" id="IPR034804">
    <property type="entry name" value="SQR/QFR_C/D"/>
</dbReference>
<proteinExistence type="inferred from homology"/>
<name>A0ABP7NCY2_9MICO</name>
<sequence>MGGVGRAQEHRTDVASNRENDVSTSTRLTPSISETTSKSPRGTLYRGREGMWSWVLHRITGVAIFFFLLVHVLDTALIRVSPEAYNAVINTYKNPIMALGEVVLVAGIAFHAFNGLRIILVDFWSKGAKYQRQLFWIVIGVWVVIMAGFVPRHLMFAFGGGN</sequence>
<comment type="similarity">
    <text evidence="3">Belongs to the cytochrome b560 family.</text>
</comment>
<reference evidence="13" key="1">
    <citation type="journal article" date="2019" name="Int. J. Syst. Evol. Microbiol.">
        <title>The Global Catalogue of Microorganisms (GCM) 10K type strain sequencing project: providing services to taxonomists for standard genome sequencing and annotation.</title>
        <authorList>
            <consortium name="The Broad Institute Genomics Platform"/>
            <consortium name="The Broad Institute Genome Sequencing Center for Infectious Disease"/>
            <person name="Wu L."/>
            <person name="Ma J."/>
        </authorList>
    </citation>
    <scope>NUCLEOTIDE SEQUENCE [LARGE SCALE GENOMIC DNA]</scope>
    <source>
        <strain evidence="13">JCM 17024</strain>
    </source>
</reference>
<keyword evidence="9 11" id="KW-0472">Membrane</keyword>
<evidence type="ECO:0000256" key="7">
    <source>
        <dbReference type="ARBA" id="ARBA00022989"/>
    </source>
</evidence>
<accession>A0ABP7NCY2</accession>
<evidence type="ECO:0000256" key="6">
    <source>
        <dbReference type="ARBA" id="ARBA00022723"/>
    </source>
</evidence>
<evidence type="ECO:0000256" key="4">
    <source>
        <dbReference type="ARBA" id="ARBA00022617"/>
    </source>
</evidence>
<keyword evidence="4" id="KW-0349">Heme</keyword>
<evidence type="ECO:0000256" key="11">
    <source>
        <dbReference type="SAM" id="Phobius"/>
    </source>
</evidence>
<organism evidence="12 13">
    <name type="scientific">Microbacterium soli</name>
    <dbReference type="NCBI Taxonomy" id="446075"/>
    <lineage>
        <taxon>Bacteria</taxon>
        <taxon>Bacillati</taxon>
        <taxon>Actinomycetota</taxon>
        <taxon>Actinomycetes</taxon>
        <taxon>Micrococcales</taxon>
        <taxon>Microbacteriaceae</taxon>
        <taxon>Microbacterium</taxon>
    </lineage>
</organism>
<dbReference type="EMBL" id="BAABCP010000001">
    <property type="protein sequence ID" value="GAA3943141.1"/>
    <property type="molecule type" value="Genomic_DNA"/>
</dbReference>
<comment type="cofactor">
    <cofactor evidence="1">
        <name>heme</name>
        <dbReference type="ChEBI" id="CHEBI:30413"/>
    </cofactor>
</comment>
<evidence type="ECO:0000256" key="2">
    <source>
        <dbReference type="ARBA" id="ARBA00004370"/>
    </source>
</evidence>
<keyword evidence="13" id="KW-1185">Reference proteome</keyword>